<sequence length="249" mass="27817">FIMKRLAMQWLIVLNVVFVQCVSERHHDSCPMNEHLGDRCANPDKRCGRQGILQTKPGSCTGCVCDEGFLRSGHGTCVSREQCDQCKGRTHEAYNHCDTACPLVCNVTFPETCNRMCVLRCSCLRGYSRSWPDDGPCVPIEDCPPLCKDKDREYTTCASSSDPTCFRFYPDEPSKPCDLGDGCRCKKGLMRSTDRKGDPCIAEEDCSSFTPPTDEDSSEEDDTDTPSSTEASYRRRRRPCRTPGLCSDG</sequence>
<dbReference type="Proteomes" id="UP000805193">
    <property type="component" value="Unassembled WGS sequence"/>
</dbReference>
<feature type="non-terminal residue" evidence="1">
    <location>
        <position position="1"/>
    </location>
</feature>
<name>A0AC60P9N6_IXOPE</name>
<evidence type="ECO:0000313" key="1">
    <source>
        <dbReference type="EMBL" id="KAG0416154.1"/>
    </source>
</evidence>
<keyword evidence="2" id="KW-1185">Reference proteome</keyword>
<organism evidence="1 2">
    <name type="scientific">Ixodes persulcatus</name>
    <name type="common">Taiga tick</name>
    <dbReference type="NCBI Taxonomy" id="34615"/>
    <lineage>
        <taxon>Eukaryota</taxon>
        <taxon>Metazoa</taxon>
        <taxon>Ecdysozoa</taxon>
        <taxon>Arthropoda</taxon>
        <taxon>Chelicerata</taxon>
        <taxon>Arachnida</taxon>
        <taxon>Acari</taxon>
        <taxon>Parasitiformes</taxon>
        <taxon>Ixodida</taxon>
        <taxon>Ixodoidea</taxon>
        <taxon>Ixodidae</taxon>
        <taxon>Ixodinae</taxon>
        <taxon>Ixodes</taxon>
    </lineage>
</organism>
<dbReference type="EMBL" id="JABSTQ010010985">
    <property type="protein sequence ID" value="KAG0416154.1"/>
    <property type="molecule type" value="Genomic_DNA"/>
</dbReference>
<reference evidence="1 2" key="1">
    <citation type="journal article" date="2020" name="Cell">
        <title>Large-Scale Comparative Analyses of Tick Genomes Elucidate Their Genetic Diversity and Vector Capacities.</title>
        <authorList>
            <consortium name="Tick Genome and Microbiome Consortium (TIGMIC)"/>
            <person name="Jia N."/>
            <person name="Wang J."/>
            <person name="Shi W."/>
            <person name="Du L."/>
            <person name="Sun Y."/>
            <person name="Zhan W."/>
            <person name="Jiang J.F."/>
            <person name="Wang Q."/>
            <person name="Zhang B."/>
            <person name="Ji P."/>
            <person name="Bell-Sakyi L."/>
            <person name="Cui X.M."/>
            <person name="Yuan T.T."/>
            <person name="Jiang B.G."/>
            <person name="Yang W.F."/>
            <person name="Lam T.T."/>
            <person name="Chang Q.C."/>
            <person name="Ding S.J."/>
            <person name="Wang X.J."/>
            <person name="Zhu J.G."/>
            <person name="Ruan X.D."/>
            <person name="Zhao L."/>
            <person name="Wei J.T."/>
            <person name="Ye R.Z."/>
            <person name="Que T.C."/>
            <person name="Du C.H."/>
            <person name="Zhou Y.H."/>
            <person name="Cheng J.X."/>
            <person name="Dai P.F."/>
            <person name="Guo W.B."/>
            <person name="Han X.H."/>
            <person name="Huang E.J."/>
            <person name="Li L.F."/>
            <person name="Wei W."/>
            <person name="Gao Y.C."/>
            <person name="Liu J.Z."/>
            <person name="Shao H.Z."/>
            <person name="Wang X."/>
            <person name="Wang C.C."/>
            <person name="Yang T.C."/>
            <person name="Huo Q.B."/>
            <person name="Li W."/>
            <person name="Chen H.Y."/>
            <person name="Chen S.E."/>
            <person name="Zhou L.G."/>
            <person name="Ni X.B."/>
            <person name="Tian J.H."/>
            <person name="Sheng Y."/>
            <person name="Liu T."/>
            <person name="Pan Y.S."/>
            <person name="Xia L.Y."/>
            <person name="Li J."/>
            <person name="Zhao F."/>
            <person name="Cao W.C."/>
        </authorList>
    </citation>
    <scope>NUCLEOTIDE SEQUENCE [LARGE SCALE GENOMIC DNA]</scope>
    <source>
        <strain evidence="1">Iper-2018</strain>
    </source>
</reference>
<proteinExistence type="predicted"/>
<gene>
    <name evidence="1" type="ORF">HPB47_006664</name>
</gene>
<protein>
    <submittedName>
        <fullName evidence="1">Uncharacterized protein</fullName>
    </submittedName>
</protein>
<comment type="caution">
    <text evidence="1">The sequence shown here is derived from an EMBL/GenBank/DDBJ whole genome shotgun (WGS) entry which is preliminary data.</text>
</comment>
<evidence type="ECO:0000313" key="2">
    <source>
        <dbReference type="Proteomes" id="UP000805193"/>
    </source>
</evidence>
<accession>A0AC60P9N6</accession>